<dbReference type="RefSeq" id="WP_009545474.1">
    <property type="nucleotide sequence ID" value="NC_010546.1"/>
</dbReference>
<dbReference type="STRING" id="43989.cce_3353"/>
<name>B1WYB7_CROS5</name>
<evidence type="ECO:0000313" key="2">
    <source>
        <dbReference type="Proteomes" id="UP000001203"/>
    </source>
</evidence>
<dbReference type="OrthoDB" id="5493458at2"/>
<organism evidence="1 2">
    <name type="scientific">Crocosphaera subtropica (strain ATCC 51142 / BH68)</name>
    <name type="common">Cyanothece sp. (strain ATCC 51142)</name>
    <dbReference type="NCBI Taxonomy" id="43989"/>
    <lineage>
        <taxon>Bacteria</taxon>
        <taxon>Bacillati</taxon>
        <taxon>Cyanobacteriota</taxon>
        <taxon>Cyanophyceae</taxon>
        <taxon>Oscillatoriophycideae</taxon>
        <taxon>Chroococcales</taxon>
        <taxon>Aphanothecaceae</taxon>
        <taxon>Crocosphaera</taxon>
        <taxon>Crocosphaera subtropica</taxon>
    </lineage>
</organism>
<accession>B1WYB7</accession>
<sequence length="529" mass="60858">MDLTATFQRYADHQVARILTQMDRDPQSPTFGCFDRNYWHYKIRDYPSSILQQGAFTLEAIANDTIPSVSGIPDEWRIGALNALARQIDSQGRVDEYYPYEASYPAAAFGLYAVTRILWQWEKTAPHLAKEVNREPLEWLAHHLASRLETEASNQHAAGVTGLAFAKRLNLLSSPKIALEEQTEQLFNNQHSEGWFKEYGGPDFGYLTVTLDVLVDYYEITQDERAIAAIDRAVEFLARLVGADYKLPSTLNSRNTDYVVPYGLVKTAQRNPLAAWLVEVLFSSLDQPSHFVWATDDRYHCHYLFASIVRAIPHLKAMQPSQTPKFWGESVWLEGCGYQVYWSKEQRWNAYVAARKGGLVRIHQKGELDPVVDYGWRIEKENTLWTTNWWTQDWQIEQKGDRIIIRGNCQKTQYHVPSPPKHLVLRILAFLLREKVIPLLKRVMIFRPGVTDGPKFERVISFDSNGVKIKEHLAAFPGAMVIPSPRQNLRHVASADSFSREEWLVSLMGDRDYSLEKDIVIDNQWLANQ</sequence>
<dbReference type="EMBL" id="CP000806">
    <property type="protein sequence ID" value="ACB52701.1"/>
    <property type="molecule type" value="Genomic_DNA"/>
</dbReference>
<protein>
    <submittedName>
        <fullName evidence="1">Uncharacterized protein</fullName>
    </submittedName>
</protein>
<dbReference type="KEGG" id="cyt:cce_3353"/>
<evidence type="ECO:0000313" key="1">
    <source>
        <dbReference type="EMBL" id="ACB52701.1"/>
    </source>
</evidence>
<proteinExistence type="predicted"/>
<gene>
    <name evidence="1" type="ordered locus">cce_3353</name>
</gene>
<dbReference type="HOGENOM" id="CLU_504170_0_0_3"/>
<dbReference type="Proteomes" id="UP000001203">
    <property type="component" value="Chromosome circular"/>
</dbReference>
<reference evidence="1 2" key="1">
    <citation type="journal article" date="2008" name="Proc. Natl. Acad. Sci. U.S.A.">
        <title>The genome of Cyanothece 51142, a unicellular diazotrophic cyanobacterium important in the marine nitrogen cycle.</title>
        <authorList>
            <person name="Welsh E.A."/>
            <person name="Liberton M."/>
            <person name="Stoeckel J."/>
            <person name="Loh T."/>
            <person name="Elvitigala T."/>
            <person name="Wang C."/>
            <person name="Wollam A."/>
            <person name="Fulton R.S."/>
            <person name="Clifton S.W."/>
            <person name="Jacobs J.M."/>
            <person name="Aurora R."/>
            <person name="Ghosh B.K."/>
            <person name="Sherman L.A."/>
            <person name="Smith R.D."/>
            <person name="Wilson R.K."/>
            <person name="Pakrasi H.B."/>
        </authorList>
    </citation>
    <scope>NUCLEOTIDE SEQUENCE [LARGE SCALE GENOMIC DNA]</scope>
    <source>
        <strain evidence="2">ATCC 51142 / BH68</strain>
    </source>
</reference>
<keyword evidence="2" id="KW-1185">Reference proteome</keyword>
<dbReference type="SUPFAM" id="SSF81853">
    <property type="entry name" value="Family 10 polysaccharide lyase"/>
    <property type="match status" value="1"/>
</dbReference>
<dbReference type="AlphaFoldDB" id="B1WYB7"/>
<dbReference type="eggNOG" id="COG0451">
    <property type="taxonomic scope" value="Bacteria"/>
</dbReference>